<feature type="region of interest" description="Disordered" evidence="1">
    <location>
        <begin position="365"/>
        <end position="402"/>
    </location>
</feature>
<proteinExistence type="predicted"/>
<dbReference type="EMBL" id="JBIMZQ010000029">
    <property type="protein sequence ID" value="KAL3662945.1"/>
    <property type="molecule type" value="Genomic_DNA"/>
</dbReference>
<name>A0ABD3FAE0_9STRA</name>
<protein>
    <recommendedName>
        <fullName evidence="2">PH domain-containing protein</fullName>
    </recommendedName>
</protein>
<reference evidence="3 4" key="1">
    <citation type="submission" date="2024-09" db="EMBL/GenBank/DDBJ databases">
        <title>Genome sequencing and assembly of Phytophthora oleae, isolate VK10A, causative agent of rot of olive drupes.</title>
        <authorList>
            <person name="Conti Taguali S."/>
            <person name="Riolo M."/>
            <person name="La Spada F."/>
            <person name="Cacciola S.O."/>
            <person name="Dionisio G."/>
        </authorList>
    </citation>
    <scope>NUCLEOTIDE SEQUENCE [LARGE SCALE GENOMIC DNA]</scope>
    <source>
        <strain evidence="3 4">VK10A</strain>
    </source>
</reference>
<dbReference type="InterPro" id="IPR011993">
    <property type="entry name" value="PH-like_dom_sf"/>
</dbReference>
<evidence type="ECO:0000313" key="4">
    <source>
        <dbReference type="Proteomes" id="UP001632037"/>
    </source>
</evidence>
<gene>
    <name evidence="3" type="ORF">V7S43_011891</name>
</gene>
<dbReference type="SUPFAM" id="SSF50729">
    <property type="entry name" value="PH domain-like"/>
    <property type="match status" value="1"/>
</dbReference>
<feature type="compositionally biased region" description="Basic residues" evidence="1">
    <location>
        <begin position="378"/>
        <end position="394"/>
    </location>
</feature>
<evidence type="ECO:0000313" key="3">
    <source>
        <dbReference type="EMBL" id="KAL3662945.1"/>
    </source>
</evidence>
<dbReference type="InterPro" id="IPR001849">
    <property type="entry name" value="PH_domain"/>
</dbReference>
<feature type="domain" description="PH" evidence="2">
    <location>
        <begin position="1"/>
        <end position="132"/>
    </location>
</feature>
<keyword evidence="4" id="KW-1185">Reference proteome</keyword>
<accession>A0ABD3FAE0</accession>
<dbReference type="PROSITE" id="PS50003">
    <property type="entry name" value="PH_DOMAIN"/>
    <property type="match status" value="1"/>
</dbReference>
<sequence>MEGYLDHLETTGPIGLHKKIWARRFFKLNSTFHVLEFFTDETQCERKGKLEMHGAVVSTADELGGLLGDDKRAVEMSRRFIFRLTENGSKKHHYLCANLSGVKAPESPTYKLASSTRDYLEEWLCVLRAAIASGEETPLSAGALSLGELNAQIGAFMNHMHLSVHISNRVRDHGQSTYEITVKAWILDRELAMVDEEQDAYSHGSVGSGDMSWQILEYSCAWRVLKTTAELRNFDGQLRLLFGPSMHNIAFPSSSIGNKLQHLHLHASASQKEAENEHRKQIYDVYLQTLLRMPEFSSFGSDASTMLDTFFDISPHLASFRKLEKETGQSMHLRDRKVVPWKDRERFEVVYKTYLQVIAAQDKHARRVQTAEAVSPRKASRSKDQHRHSRHHYHEMKDDKANTRAKELRKLTPVPGEAHVAPLPDEAYVAPLPDEAYVALLPDEANVAPLPVKAYVAPLPTPAKLTASAEEARPGQSVRERIARIGHQLVIEAFEV</sequence>
<evidence type="ECO:0000259" key="2">
    <source>
        <dbReference type="PROSITE" id="PS50003"/>
    </source>
</evidence>
<comment type="caution">
    <text evidence="3">The sequence shown here is derived from an EMBL/GenBank/DDBJ whole genome shotgun (WGS) entry which is preliminary data.</text>
</comment>
<dbReference type="Gene3D" id="2.30.29.30">
    <property type="entry name" value="Pleckstrin-homology domain (PH domain)/Phosphotyrosine-binding domain (PTB)"/>
    <property type="match status" value="1"/>
</dbReference>
<dbReference type="Proteomes" id="UP001632037">
    <property type="component" value="Unassembled WGS sequence"/>
</dbReference>
<organism evidence="3 4">
    <name type="scientific">Phytophthora oleae</name>
    <dbReference type="NCBI Taxonomy" id="2107226"/>
    <lineage>
        <taxon>Eukaryota</taxon>
        <taxon>Sar</taxon>
        <taxon>Stramenopiles</taxon>
        <taxon>Oomycota</taxon>
        <taxon>Peronosporomycetes</taxon>
        <taxon>Peronosporales</taxon>
        <taxon>Peronosporaceae</taxon>
        <taxon>Phytophthora</taxon>
    </lineage>
</organism>
<dbReference type="AlphaFoldDB" id="A0ABD3FAE0"/>
<evidence type="ECO:0000256" key="1">
    <source>
        <dbReference type="SAM" id="MobiDB-lite"/>
    </source>
</evidence>